<gene>
    <name evidence="2" type="ORF">KI688_003188</name>
</gene>
<keyword evidence="3" id="KW-1185">Reference proteome</keyword>
<accession>A0A9P7XPR3</accession>
<protein>
    <recommendedName>
        <fullName evidence="4">Peptidase A1 domain-containing protein</fullName>
    </recommendedName>
</protein>
<dbReference type="EMBL" id="JAHRHY010000013">
    <property type="protein sequence ID" value="KAG9064926.1"/>
    <property type="molecule type" value="Genomic_DNA"/>
</dbReference>
<feature type="chain" id="PRO_5040334371" description="Peptidase A1 domain-containing protein" evidence="1">
    <location>
        <begin position="31"/>
        <end position="607"/>
    </location>
</feature>
<evidence type="ECO:0000256" key="1">
    <source>
        <dbReference type="SAM" id="SignalP"/>
    </source>
</evidence>
<name>A0A9P7XPR3_9FUNG</name>
<organism evidence="2 3">
    <name type="scientific">Linnemannia hyalina</name>
    <dbReference type="NCBI Taxonomy" id="64524"/>
    <lineage>
        <taxon>Eukaryota</taxon>
        <taxon>Fungi</taxon>
        <taxon>Fungi incertae sedis</taxon>
        <taxon>Mucoromycota</taxon>
        <taxon>Mortierellomycotina</taxon>
        <taxon>Mortierellomycetes</taxon>
        <taxon>Mortierellales</taxon>
        <taxon>Mortierellaceae</taxon>
        <taxon>Linnemannia</taxon>
    </lineage>
</organism>
<keyword evidence="1" id="KW-0732">Signal</keyword>
<dbReference type="OrthoDB" id="2323998at2759"/>
<dbReference type="AlphaFoldDB" id="A0A9P7XPR3"/>
<proteinExistence type="predicted"/>
<reference evidence="2" key="1">
    <citation type="submission" date="2021-06" db="EMBL/GenBank/DDBJ databases">
        <title>Genome Sequence of Mortierella hyaline Strain SCG-10, a Cold-Adapted, Nitrate-Reducing Fungus Isolated from Soil in Minnesota, USA.</title>
        <authorList>
            <person name="Aldossari N."/>
        </authorList>
    </citation>
    <scope>NUCLEOTIDE SEQUENCE</scope>
    <source>
        <strain evidence="2">SCG-10</strain>
    </source>
</reference>
<sequence>MTRSRSAPMGLLACVALVCMTLLNLPLVYAEPASSMENIEPGVPMKSTPVNLMPRSDAFNGRQAKDTLNKFRPTNVIQLRFVDASDDNYADYGACHHVDMDVELKSDDLKPEKQYTIQSINPFAFQHAVRNYSCTGTGKNLKLNLELDPRFADQVRSWNVGSSRVFGVVIPHDFVDLKKNKACFAELSEEAKKWAKTRPMETVVKMVKNPRFLNAKKNNVVSFSVVKTNIWSRMSRKQSVHIAHRDMDMHEIVPLYFHKRSTAYEKGPMWNFERDLSPATKTIANQISANNVKANMDRSNVKGYAQADMAWSQTCIWNIFVSRYSCITWGLSAAKVSGMTEINHSTSVDIKKKDVGRSNGPSNPLLTLTRVNVTTPTFTVVAPIPMLGFSVPGVFDLGANVAVAGSVSLNILVQATEDLLLNTGSATSCPWTIDWNGGLTSLPQIQFGTCTLPGTPKLLTDPTQAFNIKSHDNAIYMGPHPRNGRRVNSRDAILGAVPTAPARGRGRKDSRQTAAVRLGLNVIPSLNLGLKVFGFSAVNAGVVAPLNLGINTNWDTQKTEQCPANNVAIFADGQASVMIEGTFFGFTRSTPPLVSPRLDSPPICIKV</sequence>
<dbReference type="Proteomes" id="UP000707451">
    <property type="component" value="Unassembled WGS sequence"/>
</dbReference>
<evidence type="ECO:0008006" key="4">
    <source>
        <dbReference type="Google" id="ProtNLM"/>
    </source>
</evidence>
<evidence type="ECO:0000313" key="3">
    <source>
        <dbReference type="Proteomes" id="UP000707451"/>
    </source>
</evidence>
<comment type="caution">
    <text evidence="2">The sequence shown here is derived from an EMBL/GenBank/DDBJ whole genome shotgun (WGS) entry which is preliminary data.</text>
</comment>
<evidence type="ECO:0000313" key="2">
    <source>
        <dbReference type="EMBL" id="KAG9064926.1"/>
    </source>
</evidence>
<feature type="signal peptide" evidence="1">
    <location>
        <begin position="1"/>
        <end position="30"/>
    </location>
</feature>